<keyword evidence="1" id="KW-0812">Transmembrane</keyword>
<dbReference type="AlphaFoldDB" id="A0A9W6DE33"/>
<sequence>MDKNTIGLISLLISTIATIFTLISKKEKKLCLTKSRYFLPGDGKNGKFKIIFAIIKYILLYLFLVIIYIFIFIILEYSINNSNPLRIYLFFTYTYLFLLYILCTRKINDDDLDKYDKQNKNNIIIRRLFILLTFFVTMVSGYGLINLIDIDSIKDINKSKDIYNIIAIDNIYDIVTAIIFISISLITYIFISIMLSSINVNCSSFYKFKIYFKNNKSVECDEIIDIGKSLLLKKYYKNSTPKRVNIIEINKSNVFYVKSLITYKQYPSPHKKVKKIRNIFLKFIPFRNK</sequence>
<keyword evidence="1" id="KW-1133">Transmembrane helix</keyword>
<feature type="transmembrane region" description="Helical" evidence="1">
    <location>
        <begin position="6"/>
        <end position="24"/>
    </location>
</feature>
<accession>A0A9W6DE33</accession>
<dbReference type="EMBL" id="BRLB01000002">
    <property type="protein sequence ID" value="GKX29055.1"/>
    <property type="molecule type" value="Genomic_DNA"/>
</dbReference>
<evidence type="ECO:0000256" key="1">
    <source>
        <dbReference type="SAM" id="Phobius"/>
    </source>
</evidence>
<feature type="transmembrane region" description="Helical" evidence="1">
    <location>
        <begin position="57"/>
        <end position="79"/>
    </location>
</feature>
<dbReference type="RefSeq" id="WP_281814159.1">
    <property type="nucleotide sequence ID" value="NZ_BRLB01000002.1"/>
</dbReference>
<gene>
    <name evidence="2" type="ORF">SH1V18_15350</name>
</gene>
<keyword evidence="1" id="KW-0472">Membrane</keyword>
<proteinExistence type="predicted"/>
<comment type="caution">
    <text evidence="2">The sequence shown here is derived from an EMBL/GenBank/DDBJ whole genome shotgun (WGS) entry which is preliminary data.</text>
</comment>
<name>A0A9W6DE33_9FIRM</name>
<feature type="transmembrane region" description="Helical" evidence="1">
    <location>
        <begin position="165"/>
        <end position="191"/>
    </location>
</feature>
<organism evidence="2 3">
    <name type="scientific">Vallitalea longa</name>
    <dbReference type="NCBI Taxonomy" id="2936439"/>
    <lineage>
        <taxon>Bacteria</taxon>
        <taxon>Bacillati</taxon>
        <taxon>Bacillota</taxon>
        <taxon>Clostridia</taxon>
        <taxon>Lachnospirales</taxon>
        <taxon>Vallitaleaceae</taxon>
        <taxon>Vallitalea</taxon>
    </lineage>
</organism>
<evidence type="ECO:0000313" key="2">
    <source>
        <dbReference type="EMBL" id="GKX29055.1"/>
    </source>
</evidence>
<protein>
    <submittedName>
        <fullName evidence="2">Uncharacterized protein</fullName>
    </submittedName>
</protein>
<dbReference type="Proteomes" id="UP001144256">
    <property type="component" value="Unassembled WGS sequence"/>
</dbReference>
<keyword evidence="3" id="KW-1185">Reference proteome</keyword>
<reference evidence="2" key="1">
    <citation type="submission" date="2022-06" db="EMBL/GenBank/DDBJ databases">
        <title>Vallitalea longa sp. nov., an anaerobic bacterium isolated from marine sediment.</title>
        <authorList>
            <person name="Hirano S."/>
            <person name="Terahara T."/>
            <person name="Mori K."/>
            <person name="Hamada M."/>
            <person name="Matsumoto R."/>
            <person name="Kobayashi T."/>
        </authorList>
    </citation>
    <scope>NUCLEOTIDE SEQUENCE</scope>
    <source>
        <strain evidence="2">SH18-1</strain>
    </source>
</reference>
<feature type="transmembrane region" description="Helical" evidence="1">
    <location>
        <begin position="124"/>
        <end position="145"/>
    </location>
</feature>
<evidence type="ECO:0000313" key="3">
    <source>
        <dbReference type="Proteomes" id="UP001144256"/>
    </source>
</evidence>
<feature type="transmembrane region" description="Helical" evidence="1">
    <location>
        <begin position="85"/>
        <end position="103"/>
    </location>
</feature>